<proteinExistence type="predicted"/>
<keyword evidence="2" id="KW-1185">Reference proteome</keyword>
<dbReference type="EMBL" id="BPLR01004380">
    <property type="protein sequence ID" value="GIX94477.1"/>
    <property type="molecule type" value="Genomic_DNA"/>
</dbReference>
<protein>
    <submittedName>
        <fullName evidence="1">Uncharacterized protein</fullName>
    </submittedName>
</protein>
<gene>
    <name evidence="1" type="ORF">CEXT_177391</name>
</gene>
<accession>A0AAV4PB31</accession>
<dbReference type="Proteomes" id="UP001054945">
    <property type="component" value="Unassembled WGS sequence"/>
</dbReference>
<comment type="caution">
    <text evidence="1">The sequence shown here is derived from an EMBL/GenBank/DDBJ whole genome shotgun (WGS) entry which is preliminary data.</text>
</comment>
<evidence type="ECO:0000313" key="1">
    <source>
        <dbReference type="EMBL" id="GIX94477.1"/>
    </source>
</evidence>
<dbReference type="AlphaFoldDB" id="A0AAV4PB31"/>
<evidence type="ECO:0000313" key="2">
    <source>
        <dbReference type="Proteomes" id="UP001054945"/>
    </source>
</evidence>
<sequence length="86" mass="10510">MCYKGNRIVTIFSRRERERERNKKESKEEYVFVFQPKCRRLHKRHAWLKKKQSTGRIPEPLRGDRQSEYQFFFCLLSSIGGELWKG</sequence>
<name>A0AAV4PB31_CAEEX</name>
<reference evidence="1 2" key="1">
    <citation type="submission" date="2021-06" db="EMBL/GenBank/DDBJ databases">
        <title>Caerostris extrusa draft genome.</title>
        <authorList>
            <person name="Kono N."/>
            <person name="Arakawa K."/>
        </authorList>
    </citation>
    <scope>NUCLEOTIDE SEQUENCE [LARGE SCALE GENOMIC DNA]</scope>
</reference>
<organism evidence="1 2">
    <name type="scientific">Caerostris extrusa</name>
    <name type="common">Bark spider</name>
    <name type="synonym">Caerostris bankana</name>
    <dbReference type="NCBI Taxonomy" id="172846"/>
    <lineage>
        <taxon>Eukaryota</taxon>
        <taxon>Metazoa</taxon>
        <taxon>Ecdysozoa</taxon>
        <taxon>Arthropoda</taxon>
        <taxon>Chelicerata</taxon>
        <taxon>Arachnida</taxon>
        <taxon>Araneae</taxon>
        <taxon>Araneomorphae</taxon>
        <taxon>Entelegynae</taxon>
        <taxon>Araneoidea</taxon>
        <taxon>Araneidae</taxon>
        <taxon>Caerostris</taxon>
    </lineage>
</organism>